<comment type="caution">
    <text evidence="2">The sequence shown here is derived from an EMBL/GenBank/DDBJ whole genome shotgun (WGS) entry which is preliminary data.</text>
</comment>
<sequence length="73" mass="8460">MSLTFIRKVSSNYPGGYLFLIESILYLVFFTTVAKLTDGRQQAYPCPSVSFATAMEKRMSHIFYSKRQYAMQE</sequence>
<keyword evidence="1" id="KW-0812">Transmembrane</keyword>
<evidence type="ECO:0000256" key="1">
    <source>
        <dbReference type="SAM" id="Phobius"/>
    </source>
</evidence>
<proteinExistence type="predicted"/>
<name>A0A0J6CFH4_9BACT</name>
<dbReference type="AlphaFoldDB" id="A0A0J6CFH4"/>
<gene>
    <name evidence="2" type="ORF">ACM15_04745</name>
</gene>
<evidence type="ECO:0000313" key="2">
    <source>
        <dbReference type="EMBL" id="KMM34881.1"/>
    </source>
</evidence>
<dbReference type="PATRIC" id="fig|328812.4.peg.511"/>
<evidence type="ECO:0000313" key="3">
    <source>
        <dbReference type="Proteomes" id="UP000036166"/>
    </source>
</evidence>
<keyword evidence="1" id="KW-0472">Membrane</keyword>
<keyword evidence="1" id="KW-1133">Transmembrane helix</keyword>
<protein>
    <submittedName>
        <fullName evidence="2">Uncharacterized protein</fullName>
    </submittedName>
</protein>
<reference evidence="2 3" key="1">
    <citation type="submission" date="2015-06" db="EMBL/GenBank/DDBJ databases">
        <title>Draft Genome Sequence of Parabacteroides goldsteinii with Putative Novel Metallo-Beta-Lactamases Isolated from a Blood Culture from a Human Patient.</title>
        <authorList>
            <person name="Krogh T.J."/>
            <person name="Agergaard C.N."/>
            <person name="Moller-Jensen J."/>
            <person name="Justesen U.S."/>
        </authorList>
    </citation>
    <scope>NUCLEOTIDE SEQUENCE [LARGE SCALE GENOMIC DNA]</scope>
    <source>
        <strain evidence="2 3">910340</strain>
    </source>
</reference>
<dbReference type="Proteomes" id="UP000036166">
    <property type="component" value="Unassembled WGS sequence"/>
</dbReference>
<organism evidence="2 3">
    <name type="scientific">Parabacteroides goldsteinii</name>
    <dbReference type="NCBI Taxonomy" id="328812"/>
    <lineage>
        <taxon>Bacteria</taxon>
        <taxon>Pseudomonadati</taxon>
        <taxon>Bacteroidota</taxon>
        <taxon>Bacteroidia</taxon>
        <taxon>Bacteroidales</taxon>
        <taxon>Tannerellaceae</taxon>
        <taxon>Parabacteroides</taxon>
    </lineage>
</organism>
<feature type="transmembrane region" description="Helical" evidence="1">
    <location>
        <begin position="15"/>
        <end position="34"/>
    </location>
</feature>
<dbReference type="EMBL" id="LFJV01000011">
    <property type="protein sequence ID" value="KMM34881.1"/>
    <property type="molecule type" value="Genomic_DNA"/>
</dbReference>
<accession>A0A0J6CFH4</accession>